<dbReference type="SUPFAM" id="SSF48452">
    <property type="entry name" value="TPR-like"/>
    <property type="match status" value="1"/>
</dbReference>
<dbReference type="Pfam" id="PF01535">
    <property type="entry name" value="PPR"/>
    <property type="match status" value="2"/>
</dbReference>
<sequence>MLQEGIKPDYITFVSVLSACGHSGLIDQGFSYFNSMSVRHDVNPGPEHYACMIDLVSRAGRLQEAKRFVDAMPIVPNASVWGALLGACLKYGDVYMGRDIAKKLIKIEPHNPGNYVLLSNLCSRVRKLDEADEVRRLMGTNRVKKEPGCTHDRSHLQTPEIYKMLEMLEV</sequence>
<dbReference type="FunFam" id="1.25.40.10:FF:000158">
    <property type="entry name" value="pentatricopeptide repeat-containing protein At2g33680"/>
    <property type="match status" value="1"/>
</dbReference>
<dbReference type="EMBL" id="BAABME010006539">
    <property type="protein sequence ID" value="GAA0168641.1"/>
    <property type="molecule type" value="Genomic_DNA"/>
</dbReference>
<dbReference type="NCBIfam" id="TIGR00756">
    <property type="entry name" value="PPR"/>
    <property type="match status" value="1"/>
</dbReference>
<keyword evidence="3" id="KW-1185">Reference proteome</keyword>
<evidence type="ECO:0000313" key="3">
    <source>
        <dbReference type="Proteomes" id="UP001454036"/>
    </source>
</evidence>
<dbReference type="GO" id="GO:0099402">
    <property type="term" value="P:plant organ development"/>
    <property type="evidence" value="ECO:0007669"/>
    <property type="project" value="UniProtKB-ARBA"/>
</dbReference>
<dbReference type="Pfam" id="PF20431">
    <property type="entry name" value="E_motif"/>
    <property type="match status" value="1"/>
</dbReference>
<dbReference type="InterPro" id="IPR046960">
    <property type="entry name" value="PPR_At4g14850-like_plant"/>
</dbReference>
<dbReference type="InterPro" id="IPR011990">
    <property type="entry name" value="TPR-like_helical_dom_sf"/>
</dbReference>
<name>A0AAV3QZ94_LITER</name>
<dbReference type="InterPro" id="IPR002885">
    <property type="entry name" value="PPR_rpt"/>
</dbReference>
<accession>A0AAV3QZ94</accession>
<dbReference type="PANTHER" id="PTHR47926:SF418">
    <property type="entry name" value="(WILD MALAYSIAN BANANA) HYPOTHETICAL PROTEIN"/>
    <property type="match status" value="1"/>
</dbReference>
<dbReference type="GO" id="GO:0009451">
    <property type="term" value="P:RNA modification"/>
    <property type="evidence" value="ECO:0007669"/>
    <property type="project" value="InterPro"/>
</dbReference>
<evidence type="ECO:0000313" key="2">
    <source>
        <dbReference type="EMBL" id="GAA0168641.1"/>
    </source>
</evidence>
<dbReference type="Gene3D" id="1.25.40.10">
    <property type="entry name" value="Tetratricopeptide repeat domain"/>
    <property type="match status" value="1"/>
</dbReference>
<evidence type="ECO:0000256" key="1">
    <source>
        <dbReference type="ARBA" id="ARBA00022737"/>
    </source>
</evidence>
<dbReference type="PROSITE" id="PS51257">
    <property type="entry name" value="PROKAR_LIPOPROTEIN"/>
    <property type="match status" value="1"/>
</dbReference>
<evidence type="ECO:0008006" key="4">
    <source>
        <dbReference type="Google" id="ProtNLM"/>
    </source>
</evidence>
<protein>
    <recommendedName>
        <fullName evidence="4">Pentatricopeptide repeat-containing protein</fullName>
    </recommendedName>
</protein>
<dbReference type="Proteomes" id="UP001454036">
    <property type="component" value="Unassembled WGS sequence"/>
</dbReference>
<dbReference type="AlphaFoldDB" id="A0AAV3QZ94"/>
<dbReference type="InterPro" id="IPR046848">
    <property type="entry name" value="E_motif"/>
</dbReference>
<organism evidence="2 3">
    <name type="scientific">Lithospermum erythrorhizon</name>
    <name type="common">Purple gromwell</name>
    <name type="synonym">Lithospermum officinale var. erythrorhizon</name>
    <dbReference type="NCBI Taxonomy" id="34254"/>
    <lineage>
        <taxon>Eukaryota</taxon>
        <taxon>Viridiplantae</taxon>
        <taxon>Streptophyta</taxon>
        <taxon>Embryophyta</taxon>
        <taxon>Tracheophyta</taxon>
        <taxon>Spermatophyta</taxon>
        <taxon>Magnoliopsida</taxon>
        <taxon>eudicotyledons</taxon>
        <taxon>Gunneridae</taxon>
        <taxon>Pentapetalae</taxon>
        <taxon>asterids</taxon>
        <taxon>lamiids</taxon>
        <taxon>Boraginales</taxon>
        <taxon>Boraginaceae</taxon>
        <taxon>Boraginoideae</taxon>
        <taxon>Lithospermeae</taxon>
        <taxon>Lithospermum</taxon>
    </lineage>
</organism>
<gene>
    <name evidence="2" type="ORF">LIER_23313</name>
</gene>
<proteinExistence type="predicted"/>
<keyword evidence="1" id="KW-0677">Repeat</keyword>
<dbReference type="PANTHER" id="PTHR47926">
    <property type="entry name" value="PENTATRICOPEPTIDE REPEAT-CONTAINING PROTEIN"/>
    <property type="match status" value="1"/>
</dbReference>
<dbReference type="GO" id="GO:0003723">
    <property type="term" value="F:RNA binding"/>
    <property type="evidence" value="ECO:0007669"/>
    <property type="project" value="InterPro"/>
</dbReference>
<comment type="caution">
    <text evidence="2">The sequence shown here is derived from an EMBL/GenBank/DDBJ whole genome shotgun (WGS) entry which is preliminary data.</text>
</comment>
<reference evidence="2 3" key="1">
    <citation type="submission" date="2024-01" db="EMBL/GenBank/DDBJ databases">
        <title>The complete chloroplast genome sequence of Lithospermum erythrorhizon: insights into the phylogenetic relationship among Boraginaceae species and the maternal lineages of purple gromwells.</title>
        <authorList>
            <person name="Okada T."/>
            <person name="Watanabe K."/>
        </authorList>
    </citation>
    <scope>NUCLEOTIDE SEQUENCE [LARGE SCALE GENOMIC DNA]</scope>
</reference>